<evidence type="ECO:0000256" key="3">
    <source>
        <dbReference type="ARBA" id="ARBA00022448"/>
    </source>
</evidence>
<dbReference type="Gene3D" id="3.10.20.410">
    <property type="match status" value="1"/>
</dbReference>
<evidence type="ECO:0000256" key="4">
    <source>
        <dbReference type="ARBA" id="ARBA00022452"/>
    </source>
</evidence>
<evidence type="ECO:0000256" key="9">
    <source>
        <dbReference type="RuleBase" id="RU003884"/>
    </source>
</evidence>
<feature type="compositionally biased region" description="Basic and acidic residues" evidence="10">
    <location>
        <begin position="814"/>
        <end position="827"/>
    </location>
</feature>
<dbReference type="EMBL" id="CP031968">
    <property type="protein sequence ID" value="AXT46103.1"/>
    <property type="molecule type" value="Genomic_DNA"/>
</dbReference>
<name>A0AAD0W8U6_9NEIS</name>
<evidence type="ECO:0000256" key="1">
    <source>
        <dbReference type="ARBA" id="ARBA00004571"/>
    </source>
</evidence>
<keyword evidence="7 9" id="KW-0472">Membrane</keyword>
<keyword evidence="3 9" id="KW-0813">Transport</keyword>
<dbReference type="Pfam" id="PF00577">
    <property type="entry name" value="Usher"/>
    <property type="match status" value="1"/>
</dbReference>
<dbReference type="GO" id="GO:0009297">
    <property type="term" value="P:pilus assembly"/>
    <property type="evidence" value="ECO:0007669"/>
    <property type="project" value="InterPro"/>
</dbReference>
<comment type="subcellular location">
    <subcellularLocation>
        <location evidence="1 9">Cell outer membrane</location>
        <topology evidence="1 9">Multi-pass membrane protein</topology>
    </subcellularLocation>
</comment>
<accession>A0AAD0W8U6</accession>
<keyword evidence="13" id="KW-1185">Reference proteome</keyword>
<evidence type="ECO:0000313" key="13">
    <source>
        <dbReference type="Proteomes" id="UP000259465"/>
    </source>
</evidence>
<organism evidence="12 13">
    <name type="scientific">Chromobacterium rhizoryzae</name>
    <dbReference type="NCBI Taxonomy" id="1778675"/>
    <lineage>
        <taxon>Bacteria</taxon>
        <taxon>Pseudomonadati</taxon>
        <taxon>Pseudomonadota</taxon>
        <taxon>Betaproteobacteria</taxon>
        <taxon>Neisseriales</taxon>
        <taxon>Chromobacteriaceae</taxon>
        <taxon>Chromobacterium</taxon>
    </lineage>
</organism>
<dbReference type="InterPro" id="IPR043142">
    <property type="entry name" value="PapC-like_C_sf"/>
</dbReference>
<evidence type="ECO:0000256" key="6">
    <source>
        <dbReference type="ARBA" id="ARBA00022729"/>
    </source>
</evidence>
<protein>
    <recommendedName>
        <fullName evidence="11">PapC N-terminal domain-containing protein</fullName>
    </recommendedName>
</protein>
<evidence type="ECO:0000259" key="11">
    <source>
        <dbReference type="Pfam" id="PF13954"/>
    </source>
</evidence>
<evidence type="ECO:0000313" key="12">
    <source>
        <dbReference type="EMBL" id="AXT46103.1"/>
    </source>
</evidence>
<dbReference type="PROSITE" id="PS01151">
    <property type="entry name" value="FIMBRIAL_USHER"/>
    <property type="match status" value="1"/>
</dbReference>
<evidence type="ECO:0000256" key="10">
    <source>
        <dbReference type="SAM" id="MobiDB-lite"/>
    </source>
</evidence>
<feature type="domain" description="PapC N-terminal" evidence="11">
    <location>
        <begin position="41"/>
        <end position="172"/>
    </location>
</feature>
<reference evidence="12 13" key="1">
    <citation type="submission" date="2018-08" db="EMBL/GenBank/DDBJ databases">
        <title>Complete genome sequence of JP2-74.</title>
        <authorList>
            <person name="Wu L."/>
        </authorList>
    </citation>
    <scope>NUCLEOTIDE SEQUENCE [LARGE SCALE GENOMIC DNA]</scope>
    <source>
        <strain evidence="12 13">JP2-74</strain>
    </source>
</reference>
<dbReference type="InterPro" id="IPR025885">
    <property type="entry name" value="PapC_N"/>
</dbReference>
<dbReference type="Pfam" id="PF13954">
    <property type="entry name" value="PapC_N"/>
    <property type="match status" value="1"/>
</dbReference>
<keyword evidence="6" id="KW-0732">Signal</keyword>
<dbReference type="GO" id="GO:0009279">
    <property type="term" value="C:cell outer membrane"/>
    <property type="evidence" value="ECO:0007669"/>
    <property type="project" value="UniProtKB-SubCell"/>
</dbReference>
<dbReference type="PANTHER" id="PTHR30451:SF8">
    <property type="entry name" value="FIMBRIAL USHER PROTEIN"/>
    <property type="match status" value="1"/>
</dbReference>
<proteinExistence type="inferred from homology"/>
<keyword evidence="5 9" id="KW-0812">Transmembrane</keyword>
<keyword evidence="4" id="KW-1134">Transmembrane beta strand</keyword>
<evidence type="ECO:0000256" key="8">
    <source>
        <dbReference type="ARBA" id="ARBA00023237"/>
    </source>
</evidence>
<evidence type="ECO:0000256" key="7">
    <source>
        <dbReference type="ARBA" id="ARBA00023136"/>
    </source>
</evidence>
<dbReference type="Gene3D" id="2.60.40.2070">
    <property type="match status" value="1"/>
</dbReference>
<dbReference type="RefSeq" id="WP_118267098.1">
    <property type="nucleotide sequence ID" value="NZ_CP031968.1"/>
</dbReference>
<dbReference type="SUPFAM" id="SSF141729">
    <property type="entry name" value="FimD N-terminal domain-like"/>
    <property type="match status" value="1"/>
</dbReference>
<dbReference type="InterPro" id="IPR018030">
    <property type="entry name" value="Fimbrial_membr_usher_CS"/>
</dbReference>
<comment type="similarity">
    <text evidence="2 9">Belongs to the fimbrial export usher family.</text>
</comment>
<keyword evidence="9" id="KW-1029">Fimbrium biogenesis</keyword>
<dbReference type="Proteomes" id="UP000259465">
    <property type="component" value="Chromosome"/>
</dbReference>
<dbReference type="Gene3D" id="2.60.40.3110">
    <property type="match status" value="1"/>
</dbReference>
<gene>
    <name evidence="12" type="ORF">D1345_07890</name>
</gene>
<evidence type="ECO:0000256" key="5">
    <source>
        <dbReference type="ARBA" id="ARBA00022692"/>
    </source>
</evidence>
<dbReference type="InterPro" id="IPR042186">
    <property type="entry name" value="FimD_plug_dom"/>
</dbReference>
<feature type="region of interest" description="Disordered" evidence="10">
    <location>
        <begin position="805"/>
        <end position="827"/>
    </location>
</feature>
<dbReference type="PANTHER" id="PTHR30451">
    <property type="entry name" value="OUTER MEMBRANE USHER PROTEIN"/>
    <property type="match status" value="1"/>
</dbReference>
<dbReference type="KEGG" id="crz:D1345_07890"/>
<dbReference type="InterPro" id="IPR000015">
    <property type="entry name" value="Fimb_usher"/>
</dbReference>
<evidence type="ECO:0000256" key="2">
    <source>
        <dbReference type="ARBA" id="ARBA00008064"/>
    </source>
</evidence>
<keyword evidence="8 9" id="KW-0998">Cell outer membrane</keyword>
<dbReference type="Gene3D" id="2.60.40.2610">
    <property type="entry name" value="Outer membrane usher protein FimD, plug domain"/>
    <property type="match status" value="1"/>
</dbReference>
<sequence>MKCSIEWLLRPIPLLLWLVGLVPVFSVEAAARGVPEDGTMFDLGVLKASGIDPGVAEYFSQGARFVPGRNRVSLSVNGAGRGSTELTIDGNGRLCVDDGFWAAAGLLPTADRQPAEAGCRELTDFYPQAVVKLRPELARVDILAPSSALRREQAQLDGYDSGGGAGLFNYELLAMRSSSGGRSLQYLQGFTELGFNWNDWMVRSRQSFARNEASNRFQYLYSYAQKTLLDSKSILQLGELSLNNPLSAGVNFSGAQWLPQGALLPRGNLPLVKGIAQSEARVEVRQSGALVYSTMVPPGAFELNDVPILSAGFDLHVTVTESDGSQHAFTVPAAAFFASPAGDDEGFNIAAGRVRQFGGQDGDTPWLFSGSRSWRLARELDLSLGGLWSERFHSAGGALSYLLSPQVLVGARAVTSRDNAANRSGMQYSASLSAAWGERLSGALSVSRQSAHFRTLSDSAARQQETPTALTQYGLSLSYRHDALGAFSLGVTRSRNGADATQRLNGGWSRRLGGANVTLNMGRDLGQSAGAHRNQFYLNVDLPLERASLSAYLQRYGQSETLGTSYREIVSDNLNYSVAAERDANRNSTGFNGNLHWIPRYAQLGLGLSQRSGAQSYNASLRGGALWHERGLTFSPYPLRDSIGVVSVGGLSGVKFSTPSGPVWSDGEGLAVLASLNAYADTRVELQTPSLPRNADVANGLKVVRAGHGSVSQVAFSVLKTQRLLIQIVGEGGTSLAAGLSVVDAEGRFVTITGSGGEVFLDQAMAQNGLYVEHLPGQRCRLSYVLPDEEASALYQTVKASCVQGPPSAQLKAEAPERRDEDRGAEG</sequence>
<dbReference type="AlphaFoldDB" id="A0AAD0W8U6"/>
<dbReference type="InterPro" id="IPR037224">
    <property type="entry name" value="PapC_N_sf"/>
</dbReference>
<dbReference type="GO" id="GO:0015473">
    <property type="term" value="F:fimbrial usher porin activity"/>
    <property type="evidence" value="ECO:0007669"/>
    <property type="project" value="InterPro"/>
</dbReference>